<comment type="caution">
    <text evidence="2">The sequence shown here is derived from an EMBL/GenBank/DDBJ whole genome shotgun (WGS) entry which is preliminary data.</text>
</comment>
<sequence length="78" mass="8713">MNRIITIKFPIKGIGEGVEEMKRVLAVIFYPFVMVLGALSAASFGGDSSNGVRFIRDVVTDRSYDGQDLYEKIEHRST</sequence>
<organism evidence="2 3">
    <name type="scientific">Paenibacillus illinoisensis</name>
    <dbReference type="NCBI Taxonomy" id="59845"/>
    <lineage>
        <taxon>Bacteria</taxon>
        <taxon>Bacillati</taxon>
        <taxon>Bacillota</taxon>
        <taxon>Bacilli</taxon>
        <taxon>Bacillales</taxon>
        <taxon>Paenibacillaceae</taxon>
        <taxon>Paenibacillus</taxon>
    </lineage>
</organism>
<evidence type="ECO:0000313" key="3">
    <source>
        <dbReference type="Proteomes" id="UP001618531"/>
    </source>
</evidence>
<keyword evidence="1" id="KW-0472">Membrane</keyword>
<keyword evidence="3" id="KW-1185">Reference proteome</keyword>
<dbReference type="EMBL" id="JBIYSL010000004">
    <property type="protein sequence ID" value="MFK0523996.1"/>
    <property type="molecule type" value="Genomic_DNA"/>
</dbReference>
<accession>A0ABW8HWD6</accession>
<proteinExistence type="predicted"/>
<keyword evidence="1" id="KW-0812">Transmembrane</keyword>
<reference evidence="2 3" key="1">
    <citation type="submission" date="2024-11" db="EMBL/GenBank/DDBJ databases">
        <title>Identification and Characterization of a Novel Fosfomycin Bacillithiol Transferase FosB8 in Paenibacillus illinoisensis.</title>
        <authorList>
            <person name="Lu W."/>
        </authorList>
    </citation>
    <scope>NUCLEOTIDE SEQUENCE [LARGE SCALE GENOMIC DNA]</scope>
    <source>
        <strain evidence="2 3">WP77</strain>
    </source>
</reference>
<keyword evidence="1" id="KW-1133">Transmembrane helix</keyword>
<evidence type="ECO:0000256" key="1">
    <source>
        <dbReference type="SAM" id="Phobius"/>
    </source>
</evidence>
<gene>
    <name evidence="2" type="ORF">ACINKY_17490</name>
</gene>
<protein>
    <submittedName>
        <fullName evidence="2">Uncharacterized protein</fullName>
    </submittedName>
</protein>
<evidence type="ECO:0000313" key="2">
    <source>
        <dbReference type="EMBL" id="MFK0523996.1"/>
    </source>
</evidence>
<dbReference type="Proteomes" id="UP001618531">
    <property type="component" value="Unassembled WGS sequence"/>
</dbReference>
<name>A0ABW8HWD6_9BACL</name>
<feature type="transmembrane region" description="Helical" evidence="1">
    <location>
        <begin position="24"/>
        <end position="44"/>
    </location>
</feature>